<evidence type="ECO:0000313" key="2">
    <source>
        <dbReference type="Proteomes" id="UP000193963"/>
    </source>
</evidence>
<dbReference type="Proteomes" id="UP000193963">
    <property type="component" value="Unassembled WGS sequence"/>
</dbReference>
<name>A0A1X7A9A9_9RHOB</name>
<dbReference type="Pfam" id="PF11578">
    <property type="entry name" value="DUF3237"/>
    <property type="match status" value="1"/>
</dbReference>
<proteinExistence type="predicted"/>
<keyword evidence="2" id="KW-1185">Reference proteome</keyword>
<dbReference type="PANTHER" id="PTHR37315">
    <property type="entry name" value="UPF0311 PROTEIN BLR7842"/>
    <property type="match status" value="1"/>
</dbReference>
<dbReference type="Gene3D" id="2.40.160.20">
    <property type="match status" value="1"/>
</dbReference>
<dbReference type="InterPro" id="IPR020915">
    <property type="entry name" value="UPF0311"/>
</dbReference>
<accession>A0A1X7A9A9</accession>
<evidence type="ECO:0000313" key="1">
    <source>
        <dbReference type="EMBL" id="SLN73489.1"/>
    </source>
</evidence>
<dbReference type="AlphaFoldDB" id="A0A1X7A9A9"/>
<dbReference type="OrthoDB" id="5294829at2"/>
<sequence>MNFPAGTLTLRPCWTAHVLLEPTREQGQGPLGTRLIVPITGGHFEGTLDPGGPAPRAFSGRVLPGGFDLQRLRADGAKELEAIYHMETDDGTGIEIRNHALLTYDAEGGLAYSRSRIHVEAPEGPYAWLNQRIFVGSVQVMRPQVEVLIRSFVLE</sequence>
<organism evidence="1 2">
    <name type="scientific">Pseudooceanicola marinus</name>
    <dbReference type="NCBI Taxonomy" id="396013"/>
    <lineage>
        <taxon>Bacteria</taxon>
        <taxon>Pseudomonadati</taxon>
        <taxon>Pseudomonadota</taxon>
        <taxon>Alphaproteobacteria</taxon>
        <taxon>Rhodobacterales</taxon>
        <taxon>Paracoccaceae</taxon>
        <taxon>Pseudooceanicola</taxon>
    </lineage>
</organism>
<gene>
    <name evidence="1" type="ORF">PSM7751_04049</name>
</gene>
<dbReference type="PANTHER" id="PTHR37315:SF1">
    <property type="entry name" value="UPF0311 PROTEIN BLR7842"/>
    <property type="match status" value="1"/>
</dbReference>
<dbReference type="EMBL" id="FWFN01000010">
    <property type="protein sequence ID" value="SLN73489.1"/>
    <property type="molecule type" value="Genomic_DNA"/>
</dbReference>
<dbReference type="RefSeq" id="WP_085890058.1">
    <property type="nucleotide sequence ID" value="NZ_FWFN01000010.1"/>
</dbReference>
<protein>
    <submittedName>
        <fullName evidence="1">Uncharacterized protein</fullName>
    </submittedName>
</protein>
<reference evidence="1 2" key="1">
    <citation type="submission" date="2017-03" db="EMBL/GenBank/DDBJ databases">
        <authorList>
            <person name="Afonso C.L."/>
            <person name="Miller P.J."/>
            <person name="Scott M.A."/>
            <person name="Spackman E."/>
            <person name="Goraichik I."/>
            <person name="Dimitrov K.M."/>
            <person name="Suarez D.L."/>
            <person name="Swayne D.E."/>
        </authorList>
    </citation>
    <scope>NUCLEOTIDE SEQUENCE [LARGE SCALE GENOMIC DNA]</scope>
    <source>
        <strain evidence="1 2">CECT 7751</strain>
    </source>
</reference>